<evidence type="ECO:0000313" key="14">
    <source>
        <dbReference type="EMBL" id="KAE7997080.1"/>
    </source>
</evidence>
<evidence type="ECO:0000259" key="13">
    <source>
        <dbReference type="Pfam" id="PF00275"/>
    </source>
</evidence>
<accession>A0A5N6QG01</accession>
<evidence type="ECO:0000256" key="6">
    <source>
        <dbReference type="ARBA" id="ARBA00022605"/>
    </source>
</evidence>
<dbReference type="FunFam" id="3.65.10.10:FF:000009">
    <property type="entry name" value="3-phosphoshikimate 1-carboxyvinyltransferase"/>
    <property type="match status" value="1"/>
</dbReference>
<dbReference type="GO" id="GO:0003866">
    <property type="term" value="F:3-phosphoshikimate 1-carboxyvinyltransferase activity"/>
    <property type="evidence" value="ECO:0007669"/>
    <property type="project" value="UniProtKB-UniRule"/>
</dbReference>
<dbReference type="FunFam" id="3.65.10.10:FF:000004">
    <property type="entry name" value="3-phosphoshikimate 1-carboxyvinyltransferase"/>
    <property type="match status" value="1"/>
</dbReference>
<evidence type="ECO:0000256" key="5">
    <source>
        <dbReference type="ARBA" id="ARBA00022528"/>
    </source>
</evidence>
<dbReference type="Proteomes" id="UP000327013">
    <property type="component" value="Chromosome 1"/>
</dbReference>
<evidence type="ECO:0000256" key="7">
    <source>
        <dbReference type="ARBA" id="ARBA00022640"/>
    </source>
</evidence>
<feature type="domain" description="Enolpyruvate transferase" evidence="13">
    <location>
        <begin position="85"/>
        <end position="515"/>
    </location>
</feature>
<protein>
    <recommendedName>
        <fullName evidence="12">3-phosphoshikimate 1-carboxyvinyltransferase</fullName>
        <ecNumber evidence="12">2.5.1.19</ecNumber>
    </recommendedName>
</protein>
<dbReference type="UniPathway" id="UPA00053">
    <property type="reaction ID" value="UER00089"/>
</dbReference>
<dbReference type="EC" id="2.5.1.19" evidence="12"/>
<dbReference type="PROSITE" id="PS00885">
    <property type="entry name" value="EPSP_SYNTHASE_2"/>
    <property type="match status" value="1"/>
</dbReference>
<dbReference type="HAMAP" id="MF_00210">
    <property type="entry name" value="EPSP_synth"/>
    <property type="match status" value="1"/>
</dbReference>
<evidence type="ECO:0000256" key="11">
    <source>
        <dbReference type="ARBA" id="ARBA00044633"/>
    </source>
</evidence>
<dbReference type="InterPro" id="IPR036968">
    <property type="entry name" value="Enolpyruvate_Tfrase_sf"/>
</dbReference>
<comment type="function">
    <text evidence="1">Catalyzes the transfer of the enolpyruvyl moiety of phosphoenolpyruvate (PEP) to the 5-hydroxyl of shikimate-3-phosphate (S3P) to produce enolpyruvyl shikimate-3-phosphate and inorganic phosphate.</text>
</comment>
<keyword evidence="5" id="KW-0150">Chloroplast</keyword>
<dbReference type="NCBIfam" id="TIGR01356">
    <property type="entry name" value="aroA"/>
    <property type="match status" value="1"/>
</dbReference>
<dbReference type="OrthoDB" id="197068at2759"/>
<keyword evidence="9" id="KW-0809">Transit peptide</keyword>
<reference evidence="14 15" key="1">
    <citation type="submission" date="2019-06" db="EMBL/GenBank/DDBJ databases">
        <title>A chromosomal-level reference genome of Carpinus fangiana (Coryloideae, Betulaceae).</title>
        <authorList>
            <person name="Yang X."/>
            <person name="Wang Z."/>
            <person name="Zhang L."/>
            <person name="Hao G."/>
            <person name="Liu J."/>
            <person name="Yang Y."/>
        </authorList>
    </citation>
    <scope>NUCLEOTIDE SEQUENCE [LARGE SCALE GENOMIC DNA]</scope>
    <source>
        <strain evidence="14">Cfa_2016G</strain>
        <tissue evidence="14">Leaf</tissue>
    </source>
</reference>
<dbReference type="CDD" id="cd01556">
    <property type="entry name" value="EPSP_synthase"/>
    <property type="match status" value="1"/>
</dbReference>
<evidence type="ECO:0000256" key="2">
    <source>
        <dbReference type="ARBA" id="ARBA00004229"/>
    </source>
</evidence>
<evidence type="ECO:0000256" key="12">
    <source>
        <dbReference type="RuleBase" id="RU004164"/>
    </source>
</evidence>
<dbReference type="InterPro" id="IPR013792">
    <property type="entry name" value="RNA3'P_cycl/enolpyr_Trfase_a/b"/>
</dbReference>
<evidence type="ECO:0000256" key="10">
    <source>
        <dbReference type="ARBA" id="ARBA00023141"/>
    </source>
</evidence>
<dbReference type="EMBL" id="CM017321">
    <property type="protein sequence ID" value="KAE7997080.1"/>
    <property type="molecule type" value="Genomic_DNA"/>
</dbReference>
<keyword evidence="10 12" id="KW-0057">Aromatic amino acid biosynthesis</keyword>
<organism evidence="14 15">
    <name type="scientific">Carpinus fangiana</name>
    <dbReference type="NCBI Taxonomy" id="176857"/>
    <lineage>
        <taxon>Eukaryota</taxon>
        <taxon>Viridiplantae</taxon>
        <taxon>Streptophyta</taxon>
        <taxon>Embryophyta</taxon>
        <taxon>Tracheophyta</taxon>
        <taxon>Spermatophyta</taxon>
        <taxon>Magnoliopsida</taxon>
        <taxon>eudicotyledons</taxon>
        <taxon>Gunneridae</taxon>
        <taxon>Pentapetalae</taxon>
        <taxon>rosids</taxon>
        <taxon>fabids</taxon>
        <taxon>Fagales</taxon>
        <taxon>Betulaceae</taxon>
        <taxon>Carpinus</taxon>
    </lineage>
</organism>
<keyword evidence="15" id="KW-1185">Reference proteome</keyword>
<evidence type="ECO:0000256" key="8">
    <source>
        <dbReference type="ARBA" id="ARBA00022679"/>
    </source>
</evidence>
<keyword evidence="6 12" id="KW-0028">Amino-acid biosynthesis</keyword>
<dbReference type="Gene3D" id="3.65.10.10">
    <property type="entry name" value="Enolpyruvate transferase domain"/>
    <property type="match status" value="2"/>
</dbReference>
<name>A0A5N6QG01_9ROSI</name>
<dbReference type="GO" id="GO:0009423">
    <property type="term" value="P:chorismate biosynthetic process"/>
    <property type="evidence" value="ECO:0007669"/>
    <property type="project" value="UniProtKB-UniRule"/>
</dbReference>
<dbReference type="PANTHER" id="PTHR21090:SF5">
    <property type="entry name" value="PENTAFUNCTIONAL AROM POLYPEPTIDE"/>
    <property type="match status" value="1"/>
</dbReference>
<dbReference type="PANTHER" id="PTHR21090">
    <property type="entry name" value="AROM/DEHYDROQUINATE SYNTHASE"/>
    <property type="match status" value="1"/>
</dbReference>
<dbReference type="SUPFAM" id="SSF55205">
    <property type="entry name" value="EPT/RTPC-like"/>
    <property type="match status" value="1"/>
</dbReference>
<dbReference type="InterPro" id="IPR023193">
    <property type="entry name" value="EPSP_synthase_CS"/>
</dbReference>
<proteinExistence type="inferred from homology"/>
<keyword evidence="8 12" id="KW-0808">Transferase</keyword>
<evidence type="ECO:0000256" key="1">
    <source>
        <dbReference type="ARBA" id="ARBA00002174"/>
    </source>
</evidence>
<sequence>MSQVSKICNGGAQSTQIFHNSTKPHKPNSVKSLNFRPQFLASPNSWTLKHKNMSLVGSRRAGAVRVSASVATAEKPSTVPEIVLQPIKEISGAITLPGSKSLSNRILLLAALSEGTTVVDNLLNSDDVHYMLGALRTLGLRVEEDKAVKRAIVEGCDGLFPVGKESREEIQLFLGNAGTAMRPLTAAVTAAGGNSSYILDGVPRMRERPIEDLVTGLKQLGADVDCFLGTKCPPVRVIGKGGLPGGKVELSGSISSQYLTALLLASPLALGDVEIQIIDKLISIPYVEMTLKLMERFGVTVEHTDSWDRFLVRGGQKYKSPGNAFVEGDASSASYFLAGAAVTGGTVTVEGCGTSSLQGDVKFAEVLEKMGAKVTWTENSVTVTGPPRDSSKRKHLRAIDVNMNKMPDVAMTLAVVALFADGPTAIRDVASWRVKETERMIAVCTELRKLGATVEEGPDYCVITPPENLNVTAIDTYDDHRMAMAFSLAACGDVPVTINDPGCTRKTFPDYFEVLQRFTKH</sequence>
<comment type="pathway">
    <text evidence="3 12">Metabolic intermediate biosynthesis; chorismate biosynthesis; chorismate from D-erythrose 4-phosphate and phosphoenolpyruvate: step 6/7.</text>
</comment>
<dbReference type="Pfam" id="PF00275">
    <property type="entry name" value="EPSP_synthase"/>
    <property type="match status" value="1"/>
</dbReference>
<dbReference type="GO" id="GO:0008652">
    <property type="term" value="P:amino acid biosynthetic process"/>
    <property type="evidence" value="ECO:0007669"/>
    <property type="project" value="UniProtKB-KW"/>
</dbReference>
<dbReference type="GO" id="GO:0009507">
    <property type="term" value="C:chloroplast"/>
    <property type="evidence" value="ECO:0007669"/>
    <property type="project" value="UniProtKB-SubCell"/>
</dbReference>
<comment type="similarity">
    <text evidence="4 12">Belongs to the EPSP synthase family.</text>
</comment>
<comment type="catalytic activity">
    <reaction evidence="11">
        <text>3-phosphoshikimate + phosphoenolpyruvate = 5-O-(1-carboxyvinyl)-3-phosphoshikimate + phosphate</text>
        <dbReference type="Rhea" id="RHEA:21256"/>
        <dbReference type="ChEBI" id="CHEBI:43474"/>
        <dbReference type="ChEBI" id="CHEBI:57701"/>
        <dbReference type="ChEBI" id="CHEBI:58702"/>
        <dbReference type="ChEBI" id="CHEBI:145989"/>
        <dbReference type="EC" id="2.5.1.19"/>
    </reaction>
    <physiologicalReaction direction="left-to-right" evidence="11">
        <dbReference type="Rhea" id="RHEA:21257"/>
    </physiologicalReaction>
</comment>
<dbReference type="AlphaFoldDB" id="A0A5N6QG01"/>
<evidence type="ECO:0000313" key="15">
    <source>
        <dbReference type="Proteomes" id="UP000327013"/>
    </source>
</evidence>
<gene>
    <name evidence="14" type="ORF">FH972_001747</name>
</gene>
<comment type="subcellular location">
    <subcellularLocation>
        <location evidence="2">Plastid</location>
        <location evidence="2">Chloroplast</location>
    </subcellularLocation>
</comment>
<evidence type="ECO:0000256" key="4">
    <source>
        <dbReference type="ARBA" id="ARBA00009948"/>
    </source>
</evidence>
<dbReference type="PROSITE" id="PS00104">
    <property type="entry name" value="EPSP_SYNTHASE_1"/>
    <property type="match status" value="1"/>
</dbReference>
<dbReference type="InterPro" id="IPR001986">
    <property type="entry name" value="Enolpyruvate_Tfrase_dom"/>
</dbReference>
<evidence type="ECO:0000256" key="3">
    <source>
        <dbReference type="ARBA" id="ARBA00004811"/>
    </source>
</evidence>
<dbReference type="GO" id="GO:0009073">
    <property type="term" value="P:aromatic amino acid family biosynthetic process"/>
    <property type="evidence" value="ECO:0007669"/>
    <property type="project" value="UniProtKB-UniRule"/>
</dbReference>
<evidence type="ECO:0000256" key="9">
    <source>
        <dbReference type="ARBA" id="ARBA00022946"/>
    </source>
</evidence>
<dbReference type="InterPro" id="IPR006264">
    <property type="entry name" value="EPSP_synthase"/>
</dbReference>
<keyword evidence="7" id="KW-0934">Plastid</keyword>